<sequence>MYIYIYQNVNASCVPPSYIHSGMDTIVVVLGYQ</sequence>
<reference evidence="1" key="2">
    <citation type="journal article" date="2015" name="Data Brief">
        <title>Shoot transcriptome of the giant reed, Arundo donax.</title>
        <authorList>
            <person name="Barrero R.A."/>
            <person name="Guerrero F.D."/>
            <person name="Moolhuijzen P."/>
            <person name="Goolsby J.A."/>
            <person name="Tidwell J."/>
            <person name="Bellgard S.E."/>
            <person name="Bellgard M.I."/>
        </authorList>
    </citation>
    <scope>NUCLEOTIDE SEQUENCE</scope>
    <source>
        <tissue evidence="1">Shoot tissue taken approximately 20 cm above the soil surface</tissue>
    </source>
</reference>
<dbReference type="AlphaFoldDB" id="A0A0A9F3U7"/>
<name>A0A0A9F3U7_ARUDO</name>
<accession>A0A0A9F3U7</accession>
<dbReference type="EMBL" id="GBRH01193075">
    <property type="protein sequence ID" value="JAE04821.1"/>
    <property type="molecule type" value="Transcribed_RNA"/>
</dbReference>
<reference evidence="1" key="1">
    <citation type="submission" date="2014-09" db="EMBL/GenBank/DDBJ databases">
        <authorList>
            <person name="Magalhaes I.L.F."/>
            <person name="Oliveira U."/>
            <person name="Santos F.R."/>
            <person name="Vidigal T.H.D.A."/>
            <person name="Brescovit A.D."/>
            <person name="Santos A.J."/>
        </authorList>
    </citation>
    <scope>NUCLEOTIDE SEQUENCE</scope>
    <source>
        <tissue evidence="1">Shoot tissue taken approximately 20 cm above the soil surface</tissue>
    </source>
</reference>
<protein>
    <submittedName>
        <fullName evidence="1">Uncharacterized protein</fullName>
    </submittedName>
</protein>
<organism evidence="1">
    <name type="scientific">Arundo donax</name>
    <name type="common">Giant reed</name>
    <name type="synonym">Donax arundinaceus</name>
    <dbReference type="NCBI Taxonomy" id="35708"/>
    <lineage>
        <taxon>Eukaryota</taxon>
        <taxon>Viridiplantae</taxon>
        <taxon>Streptophyta</taxon>
        <taxon>Embryophyta</taxon>
        <taxon>Tracheophyta</taxon>
        <taxon>Spermatophyta</taxon>
        <taxon>Magnoliopsida</taxon>
        <taxon>Liliopsida</taxon>
        <taxon>Poales</taxon>
        <taxon>Poaceae</taxon>
        <taxon>PACMAD clade</taxon>
        <taxon>Arundinoideae</taxon>
        <taxon>Arundineae</taxon>
        <taxon>Arundo</taxon>
    </lineage>
</organism>
<proteinExistence type="predicted"/>
<evidence type="ECO:0000313" key="1">
    <source>
        <dbReference type="EMBL" id="JAE04821.1"/>
    </source>
</evidence>